<accession>A0A4Z1GGE6</accession>
<evidence type="ECO:0000256" key="2">
    <source>
        <dbReference type="SAM" id="Phobius"/>
    </source>
</evidence>
<protein>
    <submittedName>
        <fullName evidence="3">Uncharacterized protein</fullName>
    </submittedName>
</protein>
<reference evidence="3 4" key="1">
    <citation type="submission" date="2017-12" db="EMBL/GenBank/DDBJ databases">
        <title>Comparative genomics of Botrytis spp.</title>
        <authorList>
            <person name="Valero-Jimenez C.A."/>
            <person name="Tapia P."/>
            <person name="Veloso J."/>
            <person name="Silva-Moreno E."/>
            <person name="Staats M."/>
            <person name="Valdes J.H."/>
            <person name="Van Kan J.A.L."/>
        </authorList>
    </citation>
    <scope>NUCLEOTIDE SEQUENCE [LARGE SCALE GENOMIC DNA]</scope>
    <source>
        <strain evidence="3 4">Bh0001</strain>
    </source>
</reference>
<evidence type="ECO:0000313" key="3">
    <source>
        <dbReference type="EMBL" id="TGO33033.1"/>
    </source>
</evidence>
<keyword evidence="2" id="KW-1133">Transmembrane helix</keyword>
<sequence length="102" mass="11898">MQRGRRPACSVELSDEGSKTVNHTPFKQPDHNTDRVTKHRKQNYEEETNDEFLERKRKLRVKRHFPSALMIVIALVTLVIAIAVWKQEAPKCVCKIDRTRDG</sequence>
<comment type="caution">
    <text evidence="3">The sequence shown here is derived from an EMBL/GenBank/DDBJ whole genome shotgun (WGS) entry which is preliminary data.</text>
</comment>
<feature type="transmembrane region" description="Helical" evidence="2">
    <location>
        <begin position="65"/>
        <end position="85"/>
    </location>
</feature>
<dbReference type="AlphaFoldDB" id="A0A4Z1GGE6"/>
<evidence type="ECO:0000313" key="4">
    <source>
        <dbReference type="Proteomes" id="UP000297814"/>
    </source>
</evidence>
<proteinExistence type="predicted"/>
<keyword evidence="2" id="KW-0812">Transmembrane</keyword>
<feature type="region of interest" description="Disordered" evidence="1">
    <location>
        <begin position="1"/>
        <end position="49"/>
    </location>
</feature>
<dbReference type="Proteomes" id="UP000297814">
    <property type="component" value="Unassembled WGS sequence"/>
</dbReference>
<name>A0A4Z1GGE6_9HELO</name>
<gene>
    <name evidence="3" type="ORF">BHYA_0271g00030</name>
</gene>
<keyword evidence="2" id="KW-0472">Membrane</keyword>
<keyword evidence="4" id="KW-1185">Reference proteome</keyword>
<dbReference type="EMBL" id="PQXK01000271">
    <property type="protein sequence ID" value="TGO33033.1"/>
    <property type="molecule type" value="Genomic_DNA"/>
</dbReference>
<organism evidence="3 4">
    <name type="scientific">Botrytis hyacinthi</name>
    <dbReference type="NCBI Taxonomy" id="278943"/>
    <lineage>
        <taxon>Eukaryota</taxon>
        <taxon>Fungi</taxon>
        <taxon>Dikarya</taxon>
        <taxon>Ascomycota</taxon>
        <taxon>Pezizomycotina</taxon>
        <taxon>Leotiomycetes</taxon>
        <taxon>Helotiales</taxon>
        <taxon>Sclerotiniaceae</taxon>
        <taxon>Botrytis</taxon>
    </lineage>
</organism>
<evidence type="ECO:0000256" key="1">
    <source>
        <dbReference type="SAM" id="MobiDB-lite"/>
    </source>
</evidence>